<dbReference type="OrthoDB" id="4739604at2"/>
<gene>
    <name evidence="1" type="ORF">SAMN04489742_0693</name>
</gene>
<name>A0A1H1A1G5_9MICC</name>
<accession>A0A1H1A1G5</accession>
<reference evidence="1 2" key="1">
    <citation type="submission" date="2016-10" db="EMBL/GenBank/DDBJ databases">
        <authorList>
            <person name="de Groot N.N."/>
        </authorList>
    </citation>
    <scope>NUCLEOTIDE SEQUENCE [LARGE SCALE GENOMIC DNA]</scope>
    <source>
        <strain evidence="1 2">DSM 20117</strain>
    </source>
</reference>
<dbReference type="PANTHER" id="PTHR10091">
    <property type="entry name" value="ALDOSE-1-EPIMERASE"/>
    <property type="match status" value="1"/>
</dbReference>
<dbReference type="RefSeq" id="WP_074699238.1">
    <property type="nucleotide sequence ID" value="NZ_CP018863.1"/>
</dbReference>
<dbReference type="Pfam" id="PF01263">
    <property type="entry name" value="Aldose_epim"/>
    <property type="match status" value="1"/>
</dbReference>
<keyword evidence="2" id="KW-1185">Reference proteome</keyword>
<evidence type="ECO:0000313" key="2">
    <source>
        <dbReference type="Proteomes" id="UP000181917"/>
    </source>
</evidence>
<dbReference type="InterPro" id="IPR011013">
    <property type="entry name" value="Gal_mutarotase_sf_dom"/>
</dbReference>
<evidence type="ECO:0000313" key="1">
    <source>
        <dbReference type="EMBL" id="SDQ33508.1"/>
    </source>
</evidence>
<dbReference type="GO" id="GO:0030246">
    <property type="term" value="F:carbohydrate binding"/>
    <property type="evidence" value="ECO:0007669"/>
    <property type="project" value="InterPro"/>
</dbReference>
<dbReference type="InterPro" id="IPR014718">
    <property type="entry name" value="GH-type_carb-bd"/>
</dbReference>
<protein>
    <submittedName>
        <fullName evidence="1">Aldose 1-epimerase</fullName>
    </submittedName>
</protein>
<dbReference type="SUPFAM" id="SSF74650">
    <property type="entry name" value="Galactose mutarotase-like"/>
    <property type="match status" value="1"/>
</dbReference>
<proteinExistence type="predicted"/>
<dbReference type="InterPro" id="IPR008183">
    <property type="entry name" value="Aldose_1/G6P_1-epimerase"/>
</dbReference>
<dbReference type="GO" id="GO:0006006">
    <property type="term" value="P:glucose metabolic process"/>
    <property type="evidence" value="ECO:0007669"/>
    <property type="project" value="TreeGrafter"/>
</dbReference>
<dbReference type="GO" id="GO:0004034">
    <property type="term" value="F:aldose 1-epimerase activity"/>
    <property type="evidence" value="ECO:0007669"/>
    <property type="project" value="TreeGrafter"/>
</dbReference>
<dbReference type="InterPro" id="IPR037480">
    <property type="entry name" value="YihR-like"/>
</dbReference>
<organism evidence="1 2">
    <name type="scientific">Crystallibacter crystallopoietes</name>
    <dbReference type="NCBI Taxonomy" id="37928"/>
    <lineage>
        <taxon>Bacteria</taxon>
        <taxon>Bacillati</taxon>
        <taxon>Actinomycetota</taxon>
        <taxon>Actinomycetes</taxon>
        <taxon>Micrococcales</taxon>
        <taxon>Micrococcaceae</taxon>
        <taxon>Crystallibacter</taxon>
    </lineage>
</organism>
<dbReference type="GO" id="GO:0033499">
    <property type="term" value="P:galactose catabolic process via UDP-galactose, Leloir pathway"/>
    <property type="evidence" value="ECO:0007669"/>
    <property type="project" value="TreeGrafter"/>
</dbReference>
<dbReference type="PANTHER" id="PTHR10091:SF0">
    <property type="entry name" value="GALACTOSE MUTAROTASE"/>
    <property type="match status" value="1"/>
</dbReference>
<dbReference type="AlphaFoldDB" id="A0A1H1A1G5"/>
<dbReference type="KEGG" id="acry:AC20117_13855"/>
<dbReference type="EMBL" id="FNKH01000002">
    <property type="protein sequence ID" value="SDQ33508.1"/>
    <property type="molecule type" value="Genomic_DNA"/>
</dbReference>
<dbReference type="STRING" id="37928.SAMN04489742_0693"/>
<sequence length="311" mass="33705">MSHPTFATGEQFEIVRGDSRAVITELAACLRLFEKNSVQLTETFGDDQIPPGAVGVLLAPWPNRVDKAVWMLNGKEQKLDITELKRGHATHGLLRNAGYRKVEHTESAVSLEAAIFPQHGYPFHLTHRVRYELDNDGDLQVTQSLVNHSAEAAPVALGAHPYIRLGSEDTSGLTLTVPGQTYLITDETLIPRDKAAAADGMDLRAGREVGSLDMDCAYTDLVPAASGRVESTLSAPDGRSVTLWQDETFPYTHVFVTDKYPGRAQAVAIEPMTAPANAFNSGDGLIWLEPGAEFGGSWGISAEVRPTNVRA</sequence>
<dbReference type="Gene3D" id="2.70.98.10">
    <property type="match status" value="1"/>
</dbReference>
<dbReference type="CDD" id="cd09022">
    <property type="entry name" value="Aldose_epim_Ec_YihR"/>
    <property type="match status" value="1"/>
</dbReference>
<dbReference type="Proteomes" id="UP000181917">
    <property type="component" value="Unassembled WGS sequence"/>
</dbReference>